<protein>
    <submittedName>
        <fullName evidence="7">EG45-like domain containing protein</fullName>
    </submittedName>
</protein>
<keyword evidence="6" id="KW-1185">Reference proteome</keyword>
<dbReference type="SUPFAM" id="SSF50685">
    <property type="entry name" value="Barwin-like endoglucanases"/>
    <property type="match status" value="1"/>
</dbReference>
<evidence type="ECO:0000259" key="5">
    <source>
        <dbReference type="PROSITE" id="PS50842"/>
    </source>
</evidence>
<feature type="signal peptide" evidence="4">
    <location>
        <begin position="1"/>
        <end position="22"/>
    </location>
</feature>
<dbReference type="CDD" id="cd22269">
    <property type="entry name" value="DPBB_EG45-like"/>
    <property type="match status" value="1"/>
</dbReference>
<evidence type="ECO:0000256" key="2">
    <source>
        <dbReference type="ARBA" id="ARBA00022525"/>
    </source>
</evidence>
<dbReference type="Gene3D" id="2.40.40.10">
    <property type="entry name" value="RlpA-like domain"/>
    <property type="match status" value="1"/>
</dbReference>
<sequence>MAIERVIILALVASSLIAMASAIAGTATFYTVYVPSACYGFQDQGTMIAAANPALYNNGAACGRSYRVRCTGRTNDGVLQPCRNGEITVRIVDLCPGCGPDQLDLSQEAFSMIADPNAGRIRIDYNPA</sequence>
<dbReference type="Pfam" id="PF03330">
    <property type="entry name" value="DPBB_1"/>
    <property type="match status" value="1"/>
</dbReference>
<dbReference type="InterPro" id="IPR036908">
    <property type="entry name" value="RlpA-like_sf"/>
</dbReference>
<feature type="domain" description="Expansin-like EG45" evidence="5">
    <location>
        <begin position="25"/>
        <end position="128"/>
    </location>
</feature>
<dbReference type="OrthoDB" id="406505at2759"/>
<organism evidence="6 7">
    <name type="scientific">Sesamum indicum</name>
    <name type="common">Oriental sesame</name>
    <name type="synonym">Sesamum orientale</name>
    <dbReference type="NCBI Taxonomy" id="4182"/>
    <lineage>
        <taxon>Eukaryota</taxon>
        <taxon>Viridiplantae</taxon>
        <taxon>Streptophyta</taxon>
        <taxon>Embryophyta</taxon>
        <taxon>Tracheophyta</taxon>
        <taxon>Spermatophyta</taxon>
        <taxon>Magnoliopsida</taxon>
        <taxon>eudicotyledons</taxon>
        <taxon>Gunneridae</taxon>
        <taxon>Pentapetalae</taxon>
        <taxon>asterids</taxon>
        <taxon>lamiids</taxon>
        <taxon>Lamiales</taxon>
        <taxon>Pedaliaceae</taxon>
        <taxon>Sesamum</taxon>
    </lineage>
</organism>
<accession>A0A6I9SS05</accession>
<evidence type="ECO:0000256" key="3">
    <source>
        <dbReference type="ARBA" id="ARBA00022729"/>
    </source>
</evidence>
<name>A0A6I9SS05_SESIN</name>
<keyword evidence="2" id="KW-0964">Secreted</keyword>
<dbReference type="AlphaFoldDB" id="A0A6I9SS05"/>
<dbReference type="PROSITE" id="PS50842">
    <property type="entry name" value="EXPANSIN_EG45"/>
    <property type="match status" value="1"/>
</dbReference>
<dbReference type="InterPro" id="IPR044206">
    <property type="entry name" value="EGC1/2"/>
</dbReference>
<dbReference type="InterPro" id="IPR007112">
    <property type="entry name" value="Expansin/allergen_DPBB_dom"/>
</dbReference>
<evidence type="ECO:0000313" key="6">
    <source>
        <dbReference type="Proteomes" id="UP000504604"/>
    </source>
</evidence>
<dbReference type="GO" id="GO:0048046">
    <property type="term" value="C:apoplast"/>
    <property type="evidence" value="ECO:0007669"/>
    <property type="project" value="InterPro"/>
</dbReference>
<dbReference type="GO" id="GO:0009627">
    <property type="term" value="P:systemic acquired resistance"/>
    <property type="evidence" value="ECO:0007669"/>
    <property type="project" value="InterPro"/>
</dbReference>
<keyword evidence="3 4" id="KW-0732">Signal</keyword>
<gene>
    <name evidence="7" type="primary">LOC105155647</name>
</gene>
<dbReference type="Proteomes" id="UP000504604">
    <property type="component" value="Linkage group LG2"/>
</dbReference>
<evidence type="ECO:0000313" key="7">
    <source>
        <dbReference type="RefSeq" id="XP_011069851.1"/>
    </source>
</evidence>
<dbReference type="InterPro" id="IPR009009">
    <property type="entry name" value="RlpA-like_DPBB"/>
</dbReference>
<evidence type="ECO:0000256" key="1">
    <source>
        <dbReference type="ARBA" id="ARBA00004613"/>
    </source>
</evidence>
<dbReference type="GeneID" id="105155647"/>
<dbReference type="SMART" id="SM00837">
    <property type="entry name" value="DPBB_1"/>
    <property type="match status" value="1"/>
</dbReference>
<dbReference type="FunFam" id="2.40.40.10:FF:000005">
    <property type="entry name" value="Barwin-related endoglucanase"/>
    <property type="match status" value="1"/>
</dbReference>
<evidence type="ECO:0000256" key="4">
    <source>
        <dbReference type="SAM" id="SignalP"/>
    </source>
</evidence>
<dbReference type="RefSeq" id="XP_011069851.1">
    <property type="nucleotide sequence ID" value="XM_011071549.2"/>
</dbReference>
<feature type="chain" id="PRO_5026988908" evidence="4">
    <location>
        <begin position="23"/>
        <end position="128"/>
    </location>
</feature>
<reference evidence="7" key="1">
    <citation type="submission" date="2025-08" db="UniProtKB">
        <authorList>
            <consortium name="RefSeq"/>
        </authorList>
    </citation>
    <scope>IDENTIFICATION</scope>
</reference>
<proteinExistence type="predicted"/>
<dbReference type="PANTHER" id="PTHR47295">
    <property type="entry name" value="EG45-LIKE DOMAIN CONTAINING PROTEIN 1-RELATED"/>
    <property type="match status" value="1"/>
</dbReference>
<dbReference type="KEGG" id="sind:105155647"/>
<dbReference type="PANTHER" id="PTHR47295:SF14">
    <property type="entry name" value="OS06G0688300 PROTEIN"/>
    <property type="match status" value="1"/>
</dbReference>
<dbReference type="InParanoid" id="A0A6I9SS05"/>
<comment type="subcellular location">
    <subcellularLocation>
        <location evidence="1">Secreted</location>
    </subcellularLocation>
</comment>